<evidence type="ECO:0000313" key="1">
    <source>
        <dbReference type="EMBL" id="JAE30150.1"/>
    </source>
</evidence>
<dbReference type="EMBL" id="GBRH01167746">
    <property type="protein sequence ID" value="JAE30150.1"/>
    <property type="molecule type" value="Transcribed_RNA"/>
</dbReference>
<dbReference type="AlphaFoldDB" id="A0A0A9GYW1"/>
<proteinExistence type="predicted"/>
<organism evidence="1">
    <name type="scientific">Arundo donax</name>
    <name type="common">Giant reed</name>
    <name type="synonym">Donax arundinaceus</name>
    <dbReference type="NCBI Taxonomy" id="35708"/>
    <lineage>
        <taxon>Eukaryota</taxon>
        <taxon>Viridiplantae</taxon>
        <taxon>Streptophyta</taxon>
        <taxon>Embryophyta</taxon>
        <taxon>Tracheophyta</taxon>
        <taxon>Spermatophyta</taxon>
        <taxon>Magnoliopsida</taxon>
        <taxon>Liliopsida</taxon>
        <taxon>Poales</taxon>
        <taxon>Poaceae</taxon>
        <taxon>PACMAD clade</taxon>
        <taxon>Arundinoideae</taxon>
        <taxon>Arundineae</taxon>
        <taxon>Arundo</taxon>
    </lineage>
</organism>
<protein>
    <submittedName>
        <fullName evidence="1">Uncharacterized protein</fullName>
    </submittedName>
</protein>
<reference evidence="1" key="2">
    <citation type="journal article" date="2015" name="Data Brief">
        <title>Shoot transcriptome of the giant reed, Arundo donax.</title>
        <authorList>
            <person name="Barrero R.A."/>
            <person name="Guerrero F.D."/>
            <person name="Moolhuijzen P."/>
            <person name="Goolsby J.A."/>
            <person name="Tidwell J."/>
            <person name="Bellgard S.E."/>
            <person name="Bellgard M.I."/>
        </authorList>
    </citation>
    <scope>NUCLEOTIDE SEQUENCE</scope>
    <source>
        <tissue evidence="1">Shoot tissue taken approximately 20 cm above the soil surface</tissue>
    </source>
</reference>
<reference evidence="1" key="1">
    <citation type="submission" date="2014-09" db="EMBL/GenBank/DDBJ databases">
        <authorList>
            <person name="Magalhaes I.L.F."/>
            <person name="Oliveira U."/>
            <person name="Santos F.R."/>
            <person name="Vidigal T.H.D.A."/>
            <person name="Brescovit A.D."/>
            <person name="Santos A.J."/>
        </authorList>
    </citation>
    <scope>NUCLEOTIDE SEQUENCE</scope>
    <source>
        <tissue evidence="1">Shoot tissue taken approximately 20 cm above the soil surface</tissue>
    </source>
</reference>
<name>A0A0A9GYW1_ARUDO</name>
<accession>A0A0A9GYW1</accession>
<sequence>MPSKTSKAVHCPFCKTKSYAIEYRGARTTSEKKIEQEEEQKAKMRRYSKSQVAGEIILPEK</sequence>